<dbReference type="PANTHER" id="PTHR46796">
    <property type="entry name" value="HTH-TYPE TRANSCRIPTIONAL ACTIVATOR RHAS-RELATED"/>
    <property type="match status" value="1"/>
</dbReference>
<dbReference type="Pfam" id="PF12833">
    <property type="entry name" value="HTH_18"/>
    <property type="match status" value="1"/>
</dbReference>
<dbReference type="SMART" id="SM00342">
    <property type="entry name" value="HTH_ARAC"/>
    <property type="match status" value="1"/>
</dbReference>
<gene>
    <name evidence="5" type="ORF">GJR95_05750</name>
</gene>
<feature type="domain" description="HTH araC/xylS-type" evidence="4">
    <location>
        <begin position="160"/>
        <end position="262"/>
    </location>
</feature>
<dbReference type="RefSeq" id="WP_162384967.1">
    <property type="nucleotide sequence ID" value="NZ_CP045997.1"/>
</dbReference>
<name>A0A6P1VQ50_9BACT</name>
<keyword evidence="3" id="KW-0804">Transcription</keyword>
<dbReference type="GO" id="GO:0043565">
    <property type="term" value="F:sequence-specific DNA binding"/>
    <property type="evidence" value="ECO:0007669"/>
    <property type="project" value="InterPro"/>
</dbReference>
<sequence>MKYVEYPLSPLLKPFVNRVWEFEMDVPMGEVIHQPDCCTATTHFLFNLKPPFKTKRGDQLIQANATNLITPLTQPVINRLEGTHLHIGVEFTLTGFYRLWQIPLYAISLSDTVLYDLQAVIGPEALGVYNQLGEAQTTAQRFDLMENFLLGHITSKPTKAGLVEGVEQLVQQAPESVRIDQLIKQLYCSKSTLLRHFNEQLGISPKTYLRIQRFQRVRHQLLDKPGWSWQTGLVHVDYYDQAHFINEFVAFSGRSPSRYRNSMNEVEDFFSKCFH</sequence>
<organism evidence="5 6">
    <name type="scientific">Spirosoma endbachense</name>
    <dbReference type="NCBI Taxonomy" id="2666025"/>
    <lineage>
        <taxon>Bacteria</taxon>
        <taxon>Pseudomonadati</taxon>
        <taxon>Bacteroidota</taxon>
        <taxon>Cytophagia</taxon>
        <taxon>Cytophagales</taxon>
        <taxon>Cytophagaceae</taxon>
        <taxon>Spirosoma</taxon>
    </lineage>
</organism>
<dbReference type="KEGG" id="senf:GJR95_05750"/>
<proteinExistence type="predicted"/>
<reference evidence="5 6" key="1">
    <citation type="submission" date="2019-11" db="EMBL/GenBank/DDBJ databases">
        <title>Spirosoma endbachense sp. nov., isolated from a natural salt meadow.</title>
        <authorList>
            <person name="Rojas J."/>
            <person name="Ambika Manirajan B."/>
            <person name="Ratering S."/>
            <person name="Suarez C."/>
            <person name="Geissler-Plaum R."/>
            <person name="Schnell S."/>
        </authorList>
    </citation>
    <scope>NUCLEOTIDE SEQUENCE [LARGE SCALE GENOMIC DNA]</scope>
    <source>
        <strain evidence="5 6">I-24</strain>
    </source>
</reference>
<dbReference type="AlphaFoldDB" id="A0A6P1VQ50"/>
<evidence type="ECO:0000313" key="6">
    <source>
        <dbReference type="Proteomes" id="UP000464577"/>
    </source>
</evidence>
<evidence type="ECO:0000256" key="2">
    <source>
        <dbReference type="ARBA" id="ARBA00023125"/>
    </source>
</evidence>
<dbReference type="EMBL" id="CP045997">
    <property type="protein sequence ID" value="QHV94548.1"/>
    <property type="molecule type" value="Genomic_DNA"/>
</dbReference>
<keyword evidence="2" id="KW-0238">DNA-binding</keyword>
<dbReference type="Proteomes" id="UP000464577">
    <property type="component" value="Chromosome"/>
</dbReference>
<keyword evidence="6" id="KW-1185">Reference proteome</keyword>
<dbReference type="InterPro" id="IPR018060">
    <property type="entry name" value="HTH_AraC"/>
</dbReference>
<evidence type="ECO:0000313" key="5">
    <source>
        <dbReference type="EMBL" id="QHV94548.1"/>
    </source>
</evidence>
<dbReference type="GO" id="GO:0003700">
    <property type="term" value="F:DNA-binding transcription factor activity"/>
    <property type="evidence" value="ECO:0007669"/>
    <property type="project" value="InterPro"/>
</dbReference>
<dbReference type="PROSITE" id="PS01124">
    <property type="entry name" value="HTH_ARAC_FAMILY_2"/>
    <property type="match status" value="1"/>
</dbReference>
<evidence type="ECO:0000259" key="4">
    <source>
        <dbReference type="PROSITE" id="PS01124"/>
    </source>
</evidence>
<dbReference type="Gene3D" id="1.10.10.60">
    <property type="entry name" value="Homeodomain-like"/>
    <property type="match status" value="1"/>
</dbReference>
<evidence type="ECO:0000256" key="3">
    <source>
        <dbReference type="ARBA" id="ARBA00023163"/>
    </source>
</evidence>
<evidence type="ECO:0000256" key="1">
    <source>
        <dbReference type="ARBA" id="ARBA00023015"/>
    </source>
</evidence>
<dbReference type="InterPro" id="IPR050204">
    <property type="entry name" value="AraC_XylS_family_regulators"/>
</dbReference>
<keyword evidence="1" id="KW-0805">Transcription regulation</keyword>
<protein>
    <submittedName>
        <fullName evidence="5">Helix-turn-helix domain-containing protein</fullName>
    </submittedName>
</protein>
<accession>A0A6P1VQ50</accession>